<protein>
    <submittedName>
        <fullName evidence="6">Transcriptional regulator</fullName>
    </submittedName>
</protein>
<dbReference type="RefSeq" id="WP_094039591.1">
    <property type="nucleotide sequence ID" value="NZ_CP012621.1"/>
</dbReference>
<dbReference type="InterPro" id="IPR015421">
    <property type="entry name" value="PyrdxlP-dep_Trfase_major"/>
</dbReference>
<evidence type="ECO:0000313" key="7">
    <source>
        <dbReference type="Proteomes" id="UP000217763"/>
    </source>
</evidence>
<dbReference type="Gene3D" id="3.90.1150.10">
    <property type="entry name" value="Aspartate Aminotransferase, domain 1"/>
    <property type="match status" value="1"/>
</dbReference>
<dbReference type="PRINTS" id="PR00035">
    <property type="entry name" value="HTHGNTR"/>
</dbReference>
<dbReference type="Pfam" id="PF00155">
    <property type="entry name" value="Aminotran_1_2"/>
    <property type="match status" value="1"/>
</dbReference>
<accession>A0A231MZD3</accession>
<sequence length="478" mass="52796">MTISAADWAFDKADNQPFVEQLVRHATQAIGEGRWKPGEKLPSIRALAEQLEVSRFTVADAYERLVAAGLVVSRQGSGVYVARSPQTRRLVLEVDASASAMAQEVALLRQVMDTERFRYKPGSGCLPADWLGDQDIRSALRELARQPAPLTEYGTAQGHPALRSQLVLRLEQLNIQVDPSQILMTASASHGLDLVLRALVRPGDRVLVDDPGFYNFLTLLRLMGAVPVPVPRRLEGPDLALLRQALAEHQPVLYITNSVLSNPVGASVGRGRAYKVLSLLAEHGCWLLEDDIYADFDPQQSLRYASLAGFERTLYLGSLSKTLSADFRVGFIAGNPAMIAELTDIKLITGMSTPTSTETIMYRLLTGGRYRRHVEQLRRRLDEVREPTLGRFEAMGFRVEHRPAGGFFCWLRLPDGIGAGRLTSLAAEQNLLLAPGRHFSRQPEADSHVRINIAHCQHEAVWRGLDKALEQAAQSAAN</sequence>
<keyword evidence="4" id="KW-0238">DNA-binding</keyword>
<dbReference type="InterPro" id="IPR015424">
    <property type="entry name" value="PyrdxlP-dep_Trfase"/>
</dbReference>
<dbReference type="EMBL" id="CP012621">
    <property type="protein sequence ID" value="ATG75392.1"/>
    <property type="molecule type" value="Genomic_DNA"/>
</dbReference>
<dbReference type="Gene3D" id="3.40.640.10">
    <property type="entry name" value="Type I PLP-dependent aspartate aminotransferase-like (Major domain)"/>
    <property type="match status" value="1"/>
</dbReference>
<dbReference type="SUPFAM" id="SSF46785">
    <property type="entry name" value="Winged helix' DNA-binding domain"/>
    <property type="match status" value="1"/>
</dbReference>
<dbReference type="GO" id="GO:0030170">
    <property type="term" value="F:pyridoxal phosphate binding"/>
    <property type="evidence" value="ECO:0007669"/>
    <property type="project" value="InterPro"/>
</dbReference>
<dbReference type="PANTHER" id="PTHR46577:SF2">
    <property type="entry name" value="TRANSCRIPTIONAL REGULATORY PROTEIN"/>
    <property type="match status" value="1"/>
</dbReference>
<dbReference type="InterPro" id="IPR015422">
    <property type="entry name" value="PyrdxlP-dep_Trfase_small"/>
</dbReference>
<gene>
    <name evidence="6" type="ORF">AN401_17340</name>
</gene>
<evidence type="ECO:0000313" key="6">
    <source>
        <dbReference type="EMBL" id="ATG75392.1"/>
    </source>
</evidence>
<dbReference type="OrthoDB" id="9804020at2"/>
<organism evidence="6 7">
    <name type="scientific">Zobellella denitrificans</name>
    <dbReference type="NCBI Taxonomy" id="347534"/>
    <lineage>
        <taxon>Bacteria</taxon>
        <taxon>Pseudomonadati</taxon>
        <taxon>Pseudomonadota</taxon>
        <taxon>Gammaproteobacteria</taxon>
        <taxon>Aeromonadales</taxon>
        <taxon>Aeromonadaceae</taxon>
        <taxon>Zobellella</taxon>
    </lineage>
</organism>
<keyword evidence="3" id="KW-0805">Transcription regulation</keyword>
<dbReference type="InterPro" id="IPR004839">
    <property type="entry name" value="Aminotransferase_I/II_large"/>
</dbReference>
<evidence type="ECO:0000256" key="4">
    <source>
        <dbReference type="ARBA" id="ARBA00023125"/>
    </source>
</evidence>
<dbReference type="GO" id="GO:0003700">
    <property type="term" value="F:DNA-binding transcription factor activity"/>
    <property type="evidence" value="ECO:0007669"/>
    <property type="project" value="InterPro"/>
</dbReference>
<dbReference type="InterPro" id="IPR036388">
    <property type="entry name" value="WH-like_DNA-bd_sf"/>
</dbReference>
<dbReference type="Pfam" id="PF00392">
    <property type="entry name" value="GntR"/>
    <property type="match status" value="1"/>
</dbReference>
<evidence type="ECO:0000256" key="5">
    <source>
        <dbReference type="ARBA" id="ARBA00023163"/>
    </source>
</evidence>
<dbReference type="InterPro" id="IPR051446">
    <property type="entry name" value="HTH_trans_reg/aminotransferase"/>
</dbReference>
<evidence type="ECO:0000256" key="2">
    <source>
        <dbReference type="ARBA" id="ARBA00022898"/>
    </source>
</evidence>
<reference evidence="7" key="1">
    <citation type="submission" date="2015-09" db="EMBL/GenBank/DDBJ databases">
        <authorList>
            <person name="Shao Z."/>
            <person name="Wang L."/>
        </authorList>
    </citation>
    <scope>NUCLEOTIDE SEQUENCE [LARGE SCALE GENOMIC DNA]</scope>
    <source>
        <strain evidence="7">F13-1</strain>
    </source>
</reference>
<comment type="similarity">
    <text evidence="1">In the C-terminal section; belongs to the class-I pyridoxal-phosphate-dependent aminotransferase family.</text>
</comment>
<dbReference type="PROSITE" id="PS50949">
    <property type="entry name" value="HTH_GNTR"/>
    <property type="match status" value="1"/>
</dbReference>
<name>A0A231MZD3_9GAMM</name>
<keyword evidence="2" id="KW-0663">Pyridoxal phosphate</keyword>
<keyword evidence="7" id="KW-1185">Reference proteome</keyword>
<dbReference type="GO" id="GO:0003677">
    <property type="term" value="F:DNA binding"/>
    <property type="evidence" value="ECO:0007669"/>
    <property type="project" value="UniProtKB-KW"/>
</dbReference>
<proteinExistence type="inferred from homology"/>
<dbReference type="SMART" id="SM00345">
    <property type="entry name" value="HTH_GNTR"/>
    <property type="match status" value="1"/>
</dbReference>
<dbReference type="CDD" id="cd07377">
    <property type="entry name" value="WHTH_GntR"/>
    <property type="match status" value="1"/>
</dbReference>
<dbReference type="PANTHER" id="PTHR46577">
    <property type="entry name" value="HTH-TYPE TRANSCRIPTIONAL REGULATORY PROTEIN GABR"/>
    <property type="match status" value="1"/>
</dbReference>
<dbReference type="InterPro" id="IPR000524">
    <property type="entry name" value="Tscrpt_reg_HTH_GntR"/>
</dbReference>
<keyword evidence="5" id="KW-0804">Transcription</keyword>
<dbReference type="Gene3D" id="1.10.10.10">
    <property type="entry name" value="Winged helix-like DNA-binding domain superfamily/Winged helix DNA-binding domain"/>
    <property type="match status" value="1"/>
</dbReference>
<dbReference type="SUPFAM" id="SSF53383">
    <property type="entry name" value="PLP-dependent transferases"/>
    <property type="match status" value="1"/>
</dbReference>
<dbReference type="CDD" id="cd00609">
    <property type="entry name" value="AAT_like"/>
    <property type="match status" value="1"/>
</dbReference>
<dbReference type="KEGG" id="zdf:AN401_17340"/>
<evidence type="ECO:0000256" key="3">
    <source>
        <dbReference type="ARBA" id="ARBA00023015"/>
    </source>
</evidence>
<dbReference type="AlphaFoldDB" id="A0A231MZD3"/>
<dbReference type="InterPro" id="IPR036390">
    <property type="entry name" value="WH_DNA-bd_sf"/>
</dbReference>
<dbReference type="Proteomes" id="UP000217763">
    <property type="component" value="Chromosome"/>
</dbReference>
<evidence type="ECO:0000256" key="1">
    <source>
        <dbReference type="ARBA" id="ARBA00005384"/>
    </source>
</evidence>